<dbReference type="EMBL" id="CP119316">
    <property type="protein sequence ID" value="WEK46885.1"/>
    <property type="molecule type" value="Genomic_DNA"/>
</dbReference>
<sequence length="220" mass="23184">MIAAWPCADGDEYALAFDRGRKSRLLVLPALFDEANKTRRLAAETMRRLDRAGIDSFLPDLPGCNESLAPLEAQTLAGWRAAAVAAANHFGASHVLTIRASAILAPAALPGWRYAPTGGASALRALLRARVIAAREAGEDLTTEGLLETGRDTGLDLAGYRIGTALIRDLEHAMLADSGRLADIAQGTIGRGPPWLRAEPDFDPAQADALAAVLSVGLQP</sequence>
<reference evidence="1" key="1">
    <citation type="submission" date="2023-03" db="EMBL/GenBank/DDBJ databases">
        <title>Andean soil-derived lignocellulolytic bacterial consortium as a source of novel taxa and putative plastic-active enzymes.</title>
        <authorList>
            <person name="Diaz-Garcia L."/>
            <person name="Chuvochina M."/>
            <person name="Feuerriegel G."/>
            <person name="Bunk B."/>
            <person name="Sproer C."/>
            <person name="Streit W.R."/>
            <person name="Rodriguez L.M."/>
            <person name="Overmann J."/>
            <person name="Jimenez D.J."/>
        </authorList>
    </citation>
    <scope>NUCLEOTIDE SEQUENCE</scope>
    <source>
        <strain evidence="1">MAG 26</strain>
    </source>
</reference>
<dbReference type="SUPFAM" id="SSF53474">
    <property type="entry name" value="alpha/beta-Hydrolases"/>
    <property type="match status" value="1"/>
</dbReference>
<proteinExistence type="predicted"/>
<dbReference type="InterPro" id="IPR029058">
    <property type="entry name" value="AB_hydrolase_fold"/>
</dbReference>
<accession>A0AAJ6BPX0</accession>
<dbReference type="AlphaFoldDB" id="A0AAJ6BPX0"/>
<evidence type="ECO:0000313" key="2">
    <source>
        <dbReference type="Proteomes" id="UP001218362"/>
    </source>
</evidence>
<evidence type="ECO:0000313" key="1">
    <source>
        <dbReference type="EMBL" id="WEK46885.1"/>
    </source>
</evidence>
<dbReference type="KEGG" id="acob:P0Y56_00955"/>
<gene>
    <name evidence="1" type="ORF">P0Y56_00955</name>
</gene>
<dbReference type="Proteomes" id="UP001218362">
    <property type="component" value="Chromosome"/>
</dbReference>
<organism evidence="1 2">
    <name type="scientific">Candidatus Andeanibacterium colombiense</name>
    <dbReference type="NCBI Taxonomy" id="3121345"/>
    <lineage>
        <taxon>Bacteria</taxon>
        <taxon>Pseudomonadati</taxon>
        <taxon>Pseudomonadota</taxon>
        <taxon>Alphaproteobacteria</taxon>
        <taxon>Sphingomonadales</taxon>
        <taxon>Sphingomonadaceae</taxon>
        <taxon>Candidatus Andeanibacterium</taxon>
    </lineage>
</organism>
<protein>
    <submittedName>
        <fullName evidence="1">Uncharacterized protein</fullName>
    </submittedName>
</protein>
<name>A0AAJ6BPX0_9SPHN</name>